<comment type="caution">
    <text evidence="1">The sequence shown here is derived from an EMBL/GenBank/DDBJ whole genome shotgun (WGS) entry which is preliminary data.</text>
</comment>
<evidence type="ECO:0000313" key="1">
    <source>
        <dbReference type="EMBL" id="REG15461.1"/>
    </source>
</evidence>
<keyword evidence="2" id="KW-1185">Reference proteome</keyword>
<dbReference type="NCBIfam" id="TIGR02264">
    <property type="entry name" value="gmx_para_CXXCG"/>
    <property type="match status" value="1"/>
</dbReference>
<dbReference type="Proteomes" id="UP000256345">
    <property type="component" value="Unassembled WGS sequence"/>
</dbReference>
<organism evidence="1 2">
    <name type="scientific">Archangium gephyra</name>
    <dbReference type="NCBI Taxonomy" id="48"/>
    <lineage>
        <taxon>Bacteria</taxon>
        <taxon>Pseudomonadati</taxon>
        <taxon>Myxococcota</taxon>
        <taxon>Myxococcia</taxon>
        <taxon>Myxococcales</taxon>
        <taxon>Cystobacterineae</taxon>
        <taxon>Archangiaceae</taxon>
        <taxon>Archangium</taxon>
    </lineage>
</organism>
<proteinExistence type="predicted"/>
<protein>
    <submittedName>
        <fullName evidence="1">Double-CXXCG motif protein</fullName>
    </submittedName>
</protein>
<accession>A0ABX9JKY0</accession>
<sequence>MKFFIVKEDGAPIYTGVITGTHKWRIPGVDTCAACGVTWGNNSRAYPSVDLSPVASLADFVEPRAEPIEEYERLCELVRPFLPPGALLEPGTNLGPIVGTALGRFGQLVTSYPQWLLVQREALEKLQAEGLQGLKAIPAQLRFRQRNAPELLELELLPVGRAYPDCLPTEREPSCPRCGRFGLSLPKDLLLDAATLPNQLDVFRLEDLSTVIVCTERFAKACKRLKLDGVVFDPVPVSRLKKRASIK</sequence>
<dbReference type="InterPro" id="IPR011750">
    <property type="entry name" value="Gmx_para_CXXCG"/>
</dbReference>
<gene>
    <name evidence="1" type="ORF">ATI61_12446</name>
</gene>
<name>A0ABX9JKY0_9BACT</name>
<dbReference type="Pfam" id="PF09535">
    <property type="entry name" value="Gmx_para_CXXCG"/>
    <property type="match status" value="1"/>
</dbReference>
<dbReference type="EMBL" id="QUMU01000024">
    <property type="protein sequence ID" value="REG15461.1"/>
    <property type="molecule type" value="Genomic_DNA"/>
</dbReference>
<evidence type="ECO:0000313" key="2">
    <source>
        <dbReference type="Proteomes" id="UP000256345"/>
    </source>
</evidence>
<reference evidence="1 2" key="1">
    <citation type="submission" date="2018-08" db="EMBL/GenBank/DDBJ databases">
        <title>Genomic Encyclopedia of Archaeal and Bacterial Type Strains, Phase II (KMG-II): from individual species to whole genera.</title>
        <authorList>
            <person name="Goeker M."/>
        </authorList>
    </citation>
    <scope>NUCLEOTIDE SEQUENCE [LARGE SCALE GENOMIC DNA]</scope>
    <source>
        <strain evidence="1 2">DSM 2261</strain>
    </source>
</reference>